<sequence>MPFEQRLFAAHRELASKGVQELNYNPPLCRLLRKFGWQLKPPHYEHFMVNLISMGLSMGIIWGPLMWFFGWEHEVSLGYALRQISVFASCFGLLMAIVFWVRRRQLKLTPWEALPHSTPRTQQRWQPR</sequence>
<dbReference type="Pfam" id="PF19942">
    <property type="entry name" value="DUF6404"/>
    <property type="match status" value="1"/>
</dbReference>
<gene>
    <name evidence="2" type="ORF">CUC44_08575</name>
</gene>
<dbReference type="EMBL" id="PGCP01000012">
    <property type="protein sequence ID" value="PJC93587.1"/>
    <property type="molecule type" value="Genomic_DNA"/>
</dbReference>
<dbReference type="Proteomes" id="UP000232060">
    <property type="component" value="Unassembled WGS sequence"/>
</dbReference>
<comment type="caution">
    <text evidence="2">The sequence shown here is derived from an EMBL/GenBank/DDBJ whole genome shotgun (WGS) entry which is preliminary data.</text>
</comment>
<evidence type="ECO:0000313" key="3">
    <source>
        <dbReference type="Proteomes" id="UP000232060"/>
    </source>
</evidence>
<dbReference type="RefSeq" id="WP_100859548.1">
    <property type="nucleotide sequence ID" value="NZ_PGCP01000012.1"/>
</dbReference>
<accession>A0A2M8HAI8</accession>
<organism evidence="2 3">
    <name type="scientific">Aeromonas lusitana</name>
    <dbReference type="NCBI Taxonomy" id="931529"/>
    <lineage>
        <taxon>Bacteria</taxon>
        <taxon>Pseudomonadati</taxon>
        <taxon>Pseudomonadota</taxon>
        <taxon>Gammaproteobacteria</taxon>
        <taxon>Aeromonadales</taxon>
        <taxon>Aeromonadaceae</taxon>
        <taxon>Aeromonas</taxon>
    </lineage>
</organism>
<reference evidence="2 3" key="1">
    <citation type="submission" date="2017-11" db="EMBL/GenBank/DDBJ databases">
        <title>Draft genome sequence of environmental isolate Aeromonas lusitania sp. nov. MDC 2473.</title>
        <authorList>
            <person name="Colston S.M."/>
            <person name="Navarro A."/>
            <person name="Martinez-Murcia A.J."/>
            <person name="Graf J."/>
        </authorList>
    </citation>
    <scope>NUCLEOTIDE SEQUENCE [LARGE SCALE GENOMIC DNA]</scope>
    <source>
        <strain evidence="2 3">MDC 2473</strain>
    </source>
</reference>
<feature type="transmembrane region" description="Helical" evidence="1">
    <location>
        <begin position="47"/>
        <end position="69"/>
    </location>
</feature>
<dbReference type="AlphaFoldDB" id="A0A2M8HAI8"/>
<name>A0A2M8HAI8_9GAMM</name>
<keyword evidence="1" id="KW-0472">Membrane</keyword>
<dbReference type="InterPro" id="IPR045644">
    <property type="entry name" value="DUF6404"/>
</dbReference>
<evidence type="ECO:0000256" key="1">
    <source>
        <dbReference type="SAM" id="Phobius"/>
    </source>
</evidence>
<feature type="transmembrane region" description="Helical" evidence="1">
    <location>
        <begin position="81"/>
        <end position="101"/>
    </location>
</feature>
<dbReference type="OrthoDB" id="7870117at2"/>
<keyword evidence="3" id="KW-1185">Reference proteome</keyword>
<protein>
    <submittedName>
        <fullName evidence="2">Uncharacterized protein</fullName>
    </submittedName>
</protein>
<proteinExistence type="predicted"/>
<evidence type="ECO:0000313" key="2">
    <source>
        <dbReference type="EMBL" id="PJC93587.1"/>
    </source>
</evidence>
<keyword evidence="1" id="KW-0812">Transmembrane</keyword>
<keyword evidence="1" id="KW-1133">Transmembrane helix</keyword>